<keyword evidence="3" id="KW-0472">Membrane</keyword>
<dbReference type="EMBL" id="FN648391">
    <property type="protein sequence ID" value="CBJ30721.1"/>
    <property type="molecule type" value="Genomic_DNA"/>
</dbReference>
<dbReference type="EMBL" id="FN649736">
    <property type="protein sequence ID" value="CBJ30721.1"/>
    <property type="molecule type" value="Genomic_DNA"/>
</dbReference>
<gene>
    <name evidence="5" type="ORF">Esi_0213_0019</name>
</gene>
<feature type="chain" id="PRO_5003095697" evidence="4">
    <location>
        <begin position="22"/>
        <end position="377"/>
    </location>
</feature>
<feature type="transmembrane region" description="Helical" evidence="3">
    <location>
        <begin position="62"/>
        <end position="85"/>
    </location>
</feature>
<keyword evidence="6" id="KW-1185">Reference proteome</keyword>
<keyword evidence="3" id="KW-0812">Transmembrane</keyword>
<feature type="compositionally biased region" description="Acidic residues" evidence="2">
    <location>
        <begin position="24"/>
        <end position="54"/>
    </location>
</feature>
<accession>D7FRD0</accession>
<evidence type="ECO:0000313" key="5">
    <source>
        <dbReference type="EMBL" id="CBJ30721.1"/>
    </source>
</evidence>
<dbReference type="InParanoid" id="D7FRD0"/>
<evidence type="ECO:0000256" key="4">
    <source>
        <dbReference type="SAM" id="SignalP"/>
    </source>
</evidence>
<protein>
    <submittedName>
        <fullName evidence="5">Uncharacterized protein</fullName>
    </submittedName>
</protein>
<evidence type="ECO:0000256" key="2">
    <source>
        <dbReference type="SAM" id="MobiDB-lite"/>
    </source>
</evidence>
<proteinExistence type="predicted"/>
<feature type="region of interest" description="Disordered" evidence="2">
    <location>
        <begin position="18"/>
        <end position="57"/>
    </location>
</feature>
<dbReference type="AlphaFoldDB" id="D7FRD0"/>
<sequence length="377" mass="41436">MGARWVLTTVLAMTLINPMGGQDNGDENGGDAADDDGTTTEEDEAEDYEDEDTGSEGTSTEVIVVAVLLSALVLGNVACAAWYFLRRCKTPPTRLPHHRSGIADAELDTLRKKVATEKSRRELAEADMEAARRQLNAYESLVLRSEVKGVRPGNDFPSVRSVLQEIKHGLIDDALRWTEKVSTLGGSQAGLTATIRAVLEHTFHVCRKEAMRCLDNRLRAFTECLGEDEPISLSGDKSMNLDTEYVLYTCLCRNYKTIVSMKPSQVQNLAVTIVQRCKGHEDLAGSITSGNARPFFDALMKHYLQVFIVMGLQNPPMGFKDDDLGMNTTFDGSLHRYWAPCSNTPIGQQCTIVFPSIVLEGGRVNNVVKIGVVHVPV</sequence>
<evidence type="ECO:0000313" key="6">
    <source>
        <dbReference type="Proteomes" id="UP000002630"/>
    </source>
</evidence>
<name>D7FRD0_ECTSI</name>
<dbReference type="Proteomes" id="UP000002630">
    <property type="component" value="Linkage Group LG11"/>
</dbReference>
<keyword evidence="4" id="KW-0732">Signal</keyword>
<keyword evidence="1" id="KW-0175">Coiled coil</keyword>
<evidence type="ECO:0000256" key="1">
    <source>
        <dbReference type="SAM" id="Coils"/>
    </source>
</evidence>
<feature type="coiled-coil region" evidence="1">
    <location>
        <begin position="107"/>
        <end position="148"/>
    </location>
</feature>
<feature type="signal peptide" evidence="4">
    <location>
        <begin position="1"/>
        <end position="21"/>
    </location>
</feature>
<keyword evidence="3" id="KW-1133">Transmembrane helix</keyword>
<evidence type="ECO:0000256" key="3">
    <source>
        <dbReference type="SAM" id="Phobius"/>
    </source>
</evidence>
<reference evidence="5 6" key="1">
    <citation type="journal article" date="2010" name="Nature">
        <title>The Ectocarpus genome and the independent evolution of multicellularity in brown algae.</title>
        <authorList>
            <person name="Cock J.M."/>
            <person name="Sterck L."/>
            <person name="Rouze P."/>
            <person name="Scornet D."/>
            <person name="Allen A.E."/>
            <person name="Amoutzias G."/>
            <person name="Anthouard V."/>
            <person name="Artiguenave F."/>
            <person name="Aury J.M."/>
            <person name="Badger J.H."/>
            <person name="Beszteri B."/>
            <person name="Billiau K."/>
            <person name="Bonnet E."/>
            <person name="Bothwell J.H."/>
            <person name="Bowler C."/>
            <person name="Boyen C."/>
            <person name="Brownlee C."/>
            <person name="Carrano C.J."/>
            <person name="Charrier B."/>
            <person name="Cho G.Y."/>
            <person name="Coelho S.M."/>
            <person name="Collen J."/>
            <person name="Corre E."/>
            <person name="Da Silva C."/>
            <person name="Delage L."/>
            <person name="Delaroque N."/>
            <person name="Dittami S.M."/>
            <person name="Doulbeau S."/>
            <person name="Elias M."/>
            <person name="Farnham G."/>
            <person name="Gachon C.M."/>
            <person name="Gschloessl B."/>
            <person name="Heesch S."/>
            <person name="Jabbari K."/>
            <person name="Jubin C."/>
            <person name="Kawai H."/>
            <person name="Kimura K."/>
            <person name="Kloareg B."/>
            <person name="Kupper F.C."/>
            <person name="Lang D."/>
            <person name="Le Bail A."/>
            <person name="Leblanc C."/>
            <person name="Lerouge P."/>
            <person name="Lohr M."/>
            <person name="Lopez P.J."/>
            <person name="Martens C."/>
            <person name="Maumus F."/>
            <person name="Michel G."/>
            <person name="Miranda-Saavedra D."/>
            <person name="Morales J."/>
            <person name="Moreau H."/>
            <person name="Motomura T."/>
            <person name="Nagasato C."/>
            <person name="Napoli C.A."/>
            <person name="Nelson D.R."/>
            <person name="Nyvall-Collen P."/>
            <person name="Peters A.F."/>
            <person name="Pommier C."/>
            <person name="Potin P."/>
            <person name="Poulain J."/>
            <person name="Quesneville H."/>
            <person name="Read B."/>
            <person name="Rensing S.A."/>
            <person name="Ritter A."/>
            <person name="Rousvoal S."/>
            <person name="Samanta M."/>
            <person name="Samson G."/>
            <person name="Schroeder D.C."/>
            <person name="Segurens B."/>
            <person name="Strittmatter M."/>
            <person name="Tonon T."/>
            <person name="Tregear J.W."/>
            <person name="Valentin K."/>
            <person name="von Dassow P."/>
            <person name="Yamagishi T."/>
            <person name="Van de Peer Y."/>
            <person name="Wincker P."/>
        </authorList>
    </citation>
    <scope>NUCLEOTIDE SEQUENCE [LARGE SCALE GENOMIC DNA]</scope>
    <source>
        <strain evidence="6">Ec32 / CCAP1310/4</strain>
    </source>
</reference>
<organism evidence="5 6">
    <name type="scientific">Ectocarpus siliculosus</name>
    <name type="common">Brown alga</name>
    <name type="synonym">Conferva siliculosa</name>
    <dbReference type="NCBI Taxonomy" id="2880"/>
    <lineage>
        <taxon>Eukaryota</taxon>
        <taxon>Sar</taxon>
        <taxon>Stramenopiles</taxon>
        <taxon>Ochrophyta</taxon>
        <taxon>PX clade</taxon>
        <taxon>Phaeophyceae</taxon>
        <taxon>Ectocarpales</taxon>
        <taxon>Ectocarpaceae</taxon>
        <taxon>Ectocarpus</taxon>
    </lineage>
</organism>